<dbReference type="EMBL" id="JAATJH010000006">
    <property type="protein sequence ID" value="NJC27760.1"/>
    <property type="molecule type" value="Genomic_DNA"/>
</dbReference>
<reference evidence="2 3" key="1">
    <citation type="submission" date="2020-03" db="EMBL/GenBank/DDBJ databases">
        <title>Genomic Encyclopedia of Type Strains, Phase IV (KMG-IV): sequencing the most valuable type-strain genomes for metagenomic binning, comparative biology and taxonomic classification.</title>
        <authorList>
            <person name="Goeker M."/>
        </authorList>
    </citation>
    <scope>NUCLEOTIDE SEQUENCE [LARGE SCALE GENOMIC DNA]</scope>
    <source>
        <strain evidence="2 3">DSM 105096</strain>
    </source>
</reference>
<evidence type="ECO:0000256" key="1">
    <source>
        <dbReference type="SAM" id="SignalP"/>
    </source>
</evidence>
<keyword evidence="3" id="KW-1185">Reference proteome</keyword>
<gene>
    <name evidence="2" type="ORF">GGR27_003278</name>
</gene>
<evidence type="ECO:0000313" key="3">
    <source>
        <dbReference type="Proteomes" id="UP000770785"/>
    </source>
</evidence>
<feature type="chain" id="PRO_5045500173" evidence="1">
    <location>
        <begin position="20"/>
        <end position="94"/>
    </location>
</feature>
<accession>A0ABX0XEL7</accession>
<dbReference type="PROSITE" id="PS51257">
    <property type="entry name" value="PROKAR_LIPOPROTEIN"/>
    <property type="match status" value="1"/>
</dbReference>
<comment type="caution">
    <text evidence="2">The sequence shown here is derived from an EMBL/GenBank/DDBJ whole genome shotgun (WGS) entry which is preliminary data.</text>
</comment>
<sequence>MLPRLIFFLLLLTTFSACNTDEEKINVRLTMEERTGLDARILGHMDTLRPALEAYCADTQADRVAIATDSIIQRRLEEEARMRARLPQNLRDDR</sequence>
<dbReference type="Proteomes" id="UP000770785">
    <property type="component" value="Unassembled WGS sequence"/>
</dbReference>
<feature type="signal peptide" evidence="1">
    <location>
        <begin position="1"/>
        <end position="19"/>
    </location>
</feature>
<keyword evidence="1" id="KW-0732">Signal</keyword>
<protein>
    <submittedName>
        <fullName evidence="2">Uncharacterized protein</fullName>
    </submittedName>
</protein>
<organism evidence="2 3">
    <name type="scientific">Neolewinella antarctica</name>
    <dbReference type="NCBI Taxonomy" id="442734"/>
    <lineage>
        <taxon>Bacteria</taxon>
        <taxon>Pseudomonadati</taxon>
        <taxon>Bacteroidota</taxon>
        <taxon>Saprospiria</taxon>
        <taxon>Saprospirales</taxon>
        <taxon>Lewinellaceae</taxon>
        <taxon>Neolewinella</taxon>
    </lineage>
</organism>
<name>A0ABX0XEL7_9BACT</name>
<evidence type="ECO:0000313" key="2">
    <source>
        <dbReference type="EMBL" id="NJC27760.1"/>
    </source>
</evidence>
<proteinExistence type="predicted"/>
<dbReference type="RefSeq" id="WP_168039168.1">
    <property type="nucleotide sequence ID" value="NZ_JAATJH010000006.1"/>
</dbReference>